<sequence>MRRFRLLAASLLVTLCTGFSSCGDDEFVGHPIRVEGWTEEYLANYGIVPNAYEFFHCQYTRDWNFVALGLLSDQHLWMGVFDTLTYRQIYEIRDEEITEKKISKYVGYGEYEDLYLSEILPSGLAPTENGFIAQINLHYNDNNDRLKSRELLTFFSSNGLKKTTVTLSNDEMSTRPIRWYKDAAMVGSDRTWACCKDNGDTLYITKFPFNINDDFIAVSYTDLVVLGLNSYRMDVSKEEIATVWNAKVTPPFDVPSHTKYTITILENTSNIWKCRADFLYYDGMKKDYTFYLNIENGEISDTL</sequence>
<evidence type="ECO:0000256" key="1">
    <source>
        <dbReference type="SAM" id="SignalP"/>
    </source>
</evidence>
<dbReference type="AlphaFoldDB" id="A0A7K0JHS4"/>
<dbReference type="EMBL" id="VULU01000027">
    <property type="protein sequence ID" value="MSS49420.1"/>
    <property type="molecule type" value="Genomic_DNA"/>
</dbReference>
<evidence type="ECO:0000313" key="4">
    <source>
        <dbReference type="Proteomes" id="UP000460950"/>
    </source>
</evidence>
<reference evidence="2 4" key="1">
    <citation type="submission" date="2019-09" db="EMBL/GenBank/DDBJ databases">
        <title>In-depth cultivation of the pig gut microbiome towards novel bacterial diversity and tailored functional studies.</title>
        <authorList>
            <person name="Wylensek D."/>
            <person name="Hitch T.C.A."/>
            <person name="Clavel T."/>
        </authorList>
    </citation>
    <scope>NUCLEOTIDE SEQUENCE [LARGE SCALE GENOMIC DNA]</scope>
    <source>
        <strain evidence="2 4">WCA-389-WT-3C</strain>
    </source>
</reference>
<evidence type="ECO:0000313" key="5">
    <source>
        <dbReference type="Proteomes" id="UP000583639"/>
    </source>
</evidence>
<accession>A0A7K0JHS4</accession>
<comment type="caution">
    <text evidence="2">The sequence shown here is derived from an EMBL/GenBank/DDBJ whole genome shotgun (WGS) entry which is preliminary data.</text>
</comment>
<protein>
    <recommendedName>
        <fullName evidence="6">Lipoprotein</fullName>
    </recommendedName>
</protein>
<name>A0A7K0JHS4_PHOVU</name>
<dbReference type="EMBL" id="JABDSI010000036">
    <property type="protein sequence ID" value="NMW38706.1"/>
    <property type="molecule type" value="Genomic_DNA"/>
</dbReference>
<evidence type="ECO:0000313" key="2">
    <source>
        <dbReference type="EMBL" id="MSS49420.1"/>
    </source>
</evidence>
<keyword evidence="1" id="KW-0732">Signal</keyword>
<evidence type="ECO:0008006" key="6">
    <source>
        <dbReference type="Google" id="ProtNLM"/>
    </source>
</evidence>
<feature type="chain" id="PRO_5036400845" description="Lipoprotein" evidence="1">
    <location>
        <begin position="23"/>
        <end position="303"/>
    </location>
</feature>
<dbReference type="RefSeq" id="WP_117719791.1">
    <property type="nucleotide sequence ID" value="NZ_JABDSI010000036.1"/>
</dbReference>
<evidence type="ECO:0000313" key="3">
    <source>
        <dbReference type="EMBL" id="NMW38706.1"/>
    </source>
</evidence>
<proteinExistence type="predicted"/>
<reference evidence="3 5" key="2">
    <citation type="submission" date="2020-04" db="EMBL/GenBank/DDBJ databases">
        <title>A novel gut-associated lysogenic phage, Bacteroides phage BV01, alters the host transcriptome and bile acid metabolism in Bacteroides vulgatus.</title>
        <authorList>
            <person name="Campbell D.E."/>
            <person name="Ly L."/>
            <person name="Ridlon J.M."/>
            <person name="Hsiao A."/>
            <person name="Degnan P.H."/>
        </authorList>
    </citation>
    <scope>NUCLEOTIDE SEQUENCE [LARGE SCALE GENOMIC DNA]</scope>
    <source>
        <strain evidence="3 5">VPI-BV8526</strain>
    </source>
</reference>
<dbReference type="PROSITE" id="PS51257">
    <property type="entry name" value="PROKAR_LIPOPROTEIN"/>
    <property type="match status" value="1"/>
</dbReference>
<dbReference type="Proteomes" id="UP000460950">
    <property type="component" value="Unassembled WGS sequence"/>
</dbReference>
<dbReference type="Proteomes" id="UP000583639">
    <property type="component" value="Unassembled WGS sequence"/>
</dbReference>
<organism evidence="2 4">
    <name type="scientific">Phocaeicola vulgatus</name>
    <name type="common">Bacteroides vulgatus</name>
    <dbReference type="NCBI Taxonomy" id="821"/>
    <lineage>
        <taxon>Bacteria</taxon>
        <taxon>Pseudomonadati</taxon>
        <taxon>Bacteroidota</taxon>
        <taxon>Bacteroidia</taxon>
        <taxon>Bacteroidales</taxon>
        <taxon>Bacteroidaceae</taxon>
        <taxon>Phocaeicola</taxon>
    </lineage>
</organism>
<gene>
    <name evidence="2" type="ORF">FYJ30_14265</name>
    <name evidence="3" type="ORF">HKQ55_00510</name>
</gene>
<feature type="signal peptide" evidence="1">
    <location>
        <begin position="1"/>
        <end position="22"/>
    </location>
</feature>